<accession>A0A1B2E6V0</accession>
<organism evidence="2">
    <name type="scientific">Paenibacillus ihbetae</name>
    <dbReference type="NCBI Taxonomy" id="1870820"/>
    <lineage>
        <taxon>Bacteria</taxon>
        <taxon>Bacillati</taxon>
        <taxon>Bacillota</taxon>
        <taxon>Bacilli</taxon>
        <taxon>Bacillales</taxon>
        <taxon>Paenibacillaceae</taxon>
        <taxon>Paenibacillus</taxon>
    </lineage>
</organism>
<dbReference type="EMBL" id="MRVI01000001">
    <property type="protein sequence ID" value="OOC62115.1"/>
    <property type="molecule type" value="Genomic_DNA"/>
</dbReference>
<reference evidence="3 4" key="2">
    <citation type="submission" date="2016-12" db="EMBL/GenBank/DDBJ databases">
        <title>Genome sequencing and description of Paenibacillus sp. nov. from high altitude lake in the Indian Trans- Himalayas.</title>
        <authorList>
            <person name="Kiran S."/>
            <person name="Swarnkar M.K."/>
            <person name="Rana A."/>
            <person name="Tewari R."/>
            <person name="Gulati A."/>
        </authorList>
    </citation>
    <scope>NUCLEOTIDE SEQUENCE [LARGE SCALE GENOMIC DNA]</scope>
    <source>
        <strain evidence="3 4">IHBB 9951</strain>
    </source>
</reference>
<proteinExistence type="predicted"/>
<evidence type="ECO:0000313" key="2">
    <source>
        <dbReference type="EMBL" id="ANY75715.1"/>
    </source>
</evidence>
<sequence length="109" mass="11631">MQQIPVSADVCRGYIGKQVCAVLYDGTEVVGTIRGVHDNGLELEYASNPSASILSVKGKKGKKAAKSKKARAQTSAFGPWGYGGYGYGFGNVLAWEAIALLFLIPFLFI</sequence>
<dbReference type="EMBL" id="CP016809">
    <property type="protein sequence ID" value="ANY75715.1"/>
    <property type="molecule type" value="Genomic_DNA"/>
</dbReference>
<evidence type="ECO:0000313" key="4">
    <source>
        <dbReference type="Proteomes" id="UP000189059"/>
    </source>
</evidence>
<evidence type="ECO:0000256" key="1">
    <source>
        <dbReference type="SAM" id="Phobius"/>
    </source>
</evidence>
<dbReference type="RefSeq" id="WP_077566918.1">
    <property type="nucleotide sequence ID" value="NZ_CP016809.1"/>
</dbReference>
<dbReference type="OrthoDB" id="2639081at2"/>
<dbReference type="GeneID" id="48311714"/>
<keyword evidence="1" id="KW-0812">Transmembrane</keyword>
<dbReference type="Proteomes" id="UP000189059">
    <property type="component" value="Unassembled WGS sequence"/>
</dbReference>
<keyword evidence="4" id="KW-1185">Reference proteome</keyword>
<protein>
    <submittedName>
        <fullName evidence="2">Uncharacterized protein</fullName>
    </submittedName>
</protein>
<dbReference type="KEGG" id="pib:BBD41_25780"/>
<name>A0A1B2E6V0_9BACL</name>
<dbReference type="AlphaFoldDB" id="A0A1B2E6V0"/>
<evidence type="ECO:0000313" key="3">
    <source>
        <dbReference type="EMBL" id="OOC62115.1"/>
    </source>
</evidence>
<keyword evidence="1" id="KW-1133">Transmembrane helix</keyword>
<keyword evidence="1" id="KW-0472">Membrane</keyword>
<gene>
    <name evidence="3" type="ORF">BBD40_09780</name>
    <name evidence="2" type="ORF">BBD41_25780</name>
</gene>
<feature type="transmembrane region" description="Helical" evidence="1">
    <location>
        <begin position="85"/>
        <end position="108"/>
    </location>
</feature>
<reference evidence="2" key="1">
    <citation type="submission" date="2016-08" db="EMBL/GenBank/DDBJ databases">
        <title>Complete Genome Seqeunce of Paenibacillus sp. nov. IHBB 9852 from high altitute lake of Indian trans-Himalayas.</title>
        <authorList>
            <person name="Kiran S."/>
            <person name="Swarnkar M.K."/>
            <person name="Rana A."/>
            <person name="Tewari R."/>
            <person name="Gulati A."/>
        </authorList>
    </citation>
    <scope>NUCLEOTIDE SEQUENCE [LARGE SCALE GENOMIC DNA]</scope>
    <source>
        <strain evidence="2">IHBB 9852</strain>
    </source>
</reference>